<sequence>MALAELIVAKTALSGALFRPDPRPCSRDDIDSMHILLADTIAECSPRNVQRCKQWALANLVPSSARIAPFCKYLIALSKSFGGEKDSALAELKDKKRLPSVRRRRLHILYILNDILYHVKHRNNDDAFAQKLEPTLPALFRSAAAFTNCPKHFKKLNDLVCLWEEKGYFPPSTVQQLRTAIEEGPTSKEDNKNSVEADNSAAVLAKAAKSTPWVMPAMHGDPSTPWYDLPAGNWLPILEPNSTRPMNPAMIKPLVLSQGPADKKLVEAVKKLLDDVDRIYGCKEVNLDEPRPNIGPLGEPVEIDEVTGEIIGGETYYGWSRPFCEKMKRRLRGQSGSNSDDDVRGRAQTVPIGGGALADMDNGTVDIVLDRLHDHFHDDDPDLIPGLEADPIDNVAGAGAVAVAIATITVADIGRAAPIIPVPAQEINLHPHNTGLVQATHRAMATILLPRAVPLQHIQLAPGLNPQLDHNNNTDLLIPLHRHKCPSQCRLSRRRKQILLPGASPFHRRTLPIIRVHGLLCRRSRSLKDLQASILRTTSRPLKGATMLGILCRRFLHSWHRVGRPRPHPLRRARISRAFLILRLVLGVQGGVMGEVGGVIVCQYPEEFSSSS</sequence>
<evidence type="ECO:0000313" key="3">
    <source>
        <dbReference type="Proteomes" id="UP000008066"/>
    </source>
</evidence>
<evidence type="ECO:0000259" key="1">
    <source>
        <dbReference type="PROSITE" id="PS51391"/>
    </source>
</evidence>
<dbReference type="PROSITE" id="PS51391">
    <property type="entry name" value="CID"/>
    <property type="match status" value="1"/>
</dbReference>
<dbReference type="STRING" id="759272.G0SF97"/>
<dbReference type="AlphaFoldDB" id="G0SF97"/>
<reference evidence="2 3" key="1">
    <citation type="journal article" date="2011" name="Cell">
        <title>Insight into structure and assembly of the nuclear pore complex by utilizing the genome of a eukaryotic thermophile.</title>
        <authorList>
            <person name="Amlacher S."/>
            <person name="Sarges P."/>
            <person name="Flemming D."/>
            <person name="van Noort V."/>
            <person name="Kunze R."/>
            <person name="Devos D.P."/>
            <person name="Arumugam M."/>
            <person name="Bork P."/>
            <person name="Hurt E."/>
        </authorList>
    </citation>
    <scope>NUCLEOTIDE SEQUENCE [LARGE SCALE GENOMIC DNA]</scope>
    <source>
        <strain evidence="3">DSM 1495 / CBS 144.50 / IMI 039719</strain>
    </source>
</reference>
<proteinExistence type="predicted"/>
<accession>G0SF97</accession>
<dbReference type="RefSeq" id="XP_006696444.1">
    <property type="nucleotide sequence ID" value="XM_006696381.1"/>
</dbReference>
<dbReference type="PANTHER" id="PTHR12323">
    <property type="entry name" value="SR-RELATED CTD ASSOCIATED FACTOR 6"/>
    <property type="match status" value="1"/>
</dbReference>
<dbReference type="Gene3D" id="1.25.40.90">
    <property type="match status" value="1"/>
</dbReference>
<keyword evidence="3" id="KW-1185">Reference proteome</keyword>
<dbReference type="InterPro" id="IPR008942">
    <property type="entry name" value="ENTH_VHS"/>
</dbReference>
<dbReference type="GO" id="GO:0006874">
    <property type="term" value="P:intracellular calcium ion homeostasis"/>
    <property type="evidence" value="ECO:0007669"/>
    <property type="project" value="TreeGrafter"/>
</dbReference>
<dbReference type="GeneID" id="18260166"/>
<dbReference type="GO" id="GO:0048471">
    <property type="term" value="C:perinuclear region of cytoplasm"/>
    <property type="evidence" value="ECO:0007669"/>
    <property type="project" value="TreeGrafter"/>
</dbReference>
<dbReference type="PANTHER" id="PTHR12323:SF0">
    <property type="entry name" value="CALCIUM HOMEOSTASIS ENDOPLASMIC RETICULUM PROTEIN"/>
    <property type="match status" value="1"/>
</dbReference>
<dbReference type="HOGENOM" id="CLU_446177_0_0_1"/>
<dbReference type="EMBL" id="GL988046">
    <property type="protein sequence ID" value="EGS18113.1"/>
    <property type="molecule type" value="Genomic_DNA"/>
</dbReference>
<dbReference type="eggNOG" id="ENOG502RZ9Z">
    <property type="taxonomic scope" value="Eukaryota"/>
</dbReference>
<dbReference type="OrthoDB" id="21470at2759"/>
<name>G0SF97_CHATD</name>
<protein>
    <recommendedName>
        <fullName evidence="1">CID domain-containing protein</fullName>
    </recommendedName>
</protein>
<dbReference type="InterPro" id="IPR006569">
    <property type="entry name" value="CID_dom"/>
</dbReference>
<organism evidence="3">
    <name type="scientific">Chaetomium thermophilum (strain DSM 1495 / CBS 144.50 / IMI 039719)</name>
    <name type="common">Thermochaetoides thermophila</name>
    <dbReference type="NCBI Taxonomy" id="759272"/>
    <lineage>
        <taxon>Eukaryota</taxon>
        <taxon>Fungi</taxon>
        <taxon>Dikarya</taxon>
        <taxon>Ascomycota</taxon>
        <taxon>Pezizomycotina</taxon>
        <taxon>Sordariomycetes</taxon>
        <taxon>Sordariomycetidae</taxon>
        <taxon>Sordariales</taxon>
        <taxon>Chaetomiaceae</taxon>
        <taxon>Thermochaetoides</taxon>
    </lineage>
</organism>
<gene>
    <name evidence="2" type="ORF">CTHT_0061280</name>
</gene>
<feature type="domain" description="CID" evidence="1">
    <location>
        <begin position="25"/>
        <end position="185"/>
    </location>
</feature>
<dbReference type="KEGG" id="cthr:CTHT_0061280"/>
<dbReference type="SMART" id="SM00582">
    <property type="entry name" value="RPR"/>
    <property type="match status" value="1"/>
</dbReference>
<dbReference type="Proteomes" id="UP000008066">
    <property type="component" value="Unassembled WGS sequence"/>
</dbReference>
<evidence type="ECO:0000313" key="2">
    <source>
        <dbReference type="EMBL" id="EGS18113.1"/>
    </source>
</evidence>
<dbReference type="Pfam" id="PF04818">
    <property type="entry name" value="CID"/>
    <property type="match status" value="1"/>
</dbReference>